<dbReference type="GO" id="GO:0030893">
    <property type="term" value="C:meiotic cohesin complex"/>
    <property type="evidence" value="ECO:0007669"/>
    <property type="project" value="TreeGrafter"/>
</dbReference>
<dbReference type="Pfam" id="PF02463">
    <property type="entry name" value="SMC_N"/>
    <property type="match status" value="1"/>
</dbReference>
<dbReference type="InterPro" id="IPR003395">
    <property type="entry name" value="RecF/RecN/SMC_N"/>
</dbReference>
<keyword evidence="3" id="KW-0158">Chromosome</keyword>
<reference evidence="6" key="1">
    <citation type="submission" date="2024-04" db="EMBL/GenBank/DDBJ databases">
        <title>Salinicola lusitanus LLJ914,a marine bacterium isolated from the Okinawa Trough.</title>
        <authorList>
            <person name="Li J."/>
        </authorList>
    </citation>
    <scope>NUCLEOTIDE SEQUENCE [LARGE SCALE GENOMIC DNA]</scope>
</reference>
<proteinExistence type="predicted"/>
<dbReference type="GO" id="GO:0007062">
    <property type="term" value="P:sister chromatid cohesion"/>
    <property type="evidence" value="ECO:0007669"/>
    <property type="project" value="TreeGrafter"/>
</dbReference>
<evidence type="ECO:0000313" key="5">
    <source>
        <dbReference type="EMBL" id="KAK7891190.1"/>
    </source>
</evidence>
<accession>A0AAW0NDG4</accession>
<dbReference type="PANTHER" id="PTHR18937">
    <property type="entry name" value="STRUCTURAL MAINTENANCE OF CHROMOSOMES SMC FAMILY MEMBER"/>
    <property type="match status" value="1"/>
</dbReference>
<keyword evidence="6" id="KW-1185">Reference proteome</keyword>
<feature type="domain" description="RecF/RecN/SMC N-terminal" evidence="4">
    <location>
        <begin position="104"/>
        <end position="163"/>
    </location>
</feature>
<evidence type="ECO:0000256" key="3">
    <source>
        <dbReference type="ARBA" id="ARBA00022454"/>
    </source>
</evidence>
<comment type="caution">
    <text evidence="5">The sequence shown here is derived from an EMBL/GenBank/DDBJ whole genome shotgun (WGS) entry which is preliminary data.</text>
</comment>
<organism evidence="5 6">
    <name type="scientific">Mugilogobius chulae</name>
    <name type="common">yellowstripe goby</name>
    <dbReference type="NCBI Taxonomy" id="88201"/>
    <lineage>
        <taxon>Eukaryota</taxon>
        <taxon>Metazoa</taxon>
        <taxon>Chordata</taxon>
        <taxon>Craniata</taxon>
        <taxon>Vertebrata</taxon>
        <taxon>Euteleostomi</taxon>
        <taxon>Actinopterygii</taxon>
        <taxon>Neopterygii</taxon>
        <taxon>Teleostei</taxon>
        <taxon>Neoteleostei</taxon>
        <taxon>Acanthomorphata</taxon>
        <taxon>Gobiaria</taxon>
        <taxon>Gobiiformes</taxon>
        <taxon>Gobioidei</taxon>
        <taxon>Gobiidae</taxon>
        <taxon>Gobionellinae</taxon>
        <taxon>Mugilogobius</taxon>
    </lineage>
</organism>
<gene>
    <name evidence="5" type="ORF">WMY93_023153</name>
</gene>
<sequence length="164" mass="18735">MEAFDVSSRATRKCNQEFEAVKSQRCQLFTDCFEHVSVKIDHIYKRICRNNSAQAILSAENPRSRTWEAISYNCVAPGKDSCRWISVWRRKGFGCARSRFRHPQLSPAPFLILDEVDAALDNSNIGKVTSFVRDESRQNLQIIVISLKEEFFSKADALLGVTLM</sequence>
<dbReference type="EMBL" id="JBBPFD010000017">
    <property type="protein sequence ID" value="KAK7891190.1"/>
    <property type="molecule type" value="Genomic_DNA"/>
</dbReference>
<evidence type="ECO:0000256" key="2">
    <source>
        <dbReference type="ARBA" id="ARBA00004286"/>
    </source>
</evidence>
<dbReference type="SUPFAM" id="SSF52540">
    <property type="entry name" value="P-loop containing nucleoside triphosphate hydrolases"/>
    <property type="match status" value="1"/>
</dbReference>
<evidence type="ECO:0000313" key="6">
    <source>
        <dbReference type="Proteomes" id="UP001460270"/>
    </source>
</evidence>
<dbReference type="GO" id="GO:0005634">
    <property type="term" value="C:nucleus"/>
    <property type="evidence" value="ECO:0007669"/>
    <property type="project" value="UniProtKB-SubCell"/>
</dbReference>
<dbReference type="PANTHER" id="PTHR18937:SF147">
    <property type="entry name" value="STRUCTURAL MAINTENANCE OF CHROMOSOMES PROTEIN 1B"/>
    <property type="match status" value="1"/>
</dbReference>
<evidence type="ECO:0000259" key="4">
    <source>
        <dbReference type="Pfam" id="PF02463"/>
    </source>
</evidence>
<protein>
    <recommendedName>
        <fullName evidence="4">RecF/RecN/SMC N-terminal domain-containing protein</fullName>
    </recommendedName>
</protein>
<name>A0AAW0NDG4_9GOBI</name>
<dbReference type="GO" id="GO:0003677">
    <property type="term" value="F:DNA binding"/>
    <property type="evidence" value="ECO:0007669"/>
    <property type="project" value="TreeGrafter"/>
</dbReference>
<dbReference type="AlphaFoldDB" id="A0AAW0NDG4"/>
<dbReference type="Proteomes" id="UP001460270">
    <property type="component" value="Unassembled WGS sequence"/>
</dbReference>
<comment type="subcellular location">
    <subcellularLocation>
        <location evidence="2">Chromosome</location>
    </subcellularLocation>
    <subcellularLocation>
        <location evidence="1">Nucleus</location>
    </subcellularLocation>
</comment>
<evidence type="ECO:0000256" key="1">
    <source>
        <dbReference type="ARBA" id="ARBA00004123"/>
    </source>
</evidence>
<dbReference type="InterPro" id="IPR027417">
    <property type="entry name" value="P-loop_NTPase"/>
</dbReference>
<dbReference type="Gene3D" id="3.40.50.300">
    <property type="entry name" value="P-loop containing nucleotide triphosphate hydrolases"/>
    <property type="match status" value="1"/>
</dbReference>